<dbReference type="SUPFAM" id="SSF56059">
    <property type="entry name" value="Glutathione synthetase ATP-binding domain-like"/>
    <property type="match status" value="1"/>
</dbReference>
<dbReference type="EC" id="6.3.2.29" evidence="4"/>
<keyword evidence="4" id="KW-0436">Ligase</keyword>
<keyword evidence="5" id="KW-1185">Reference proteome</keyword>
<protein>
    <submittedName>
        <fullName evidence="4">Cyanophycin synthase</fullName>
        <ecNumber evidence="4">6.3.2.29</ecNumber>
        <ecNumber evidence="4">6.3.2.30</ecNumber>
    </submittedName>
</protein>
<dbReference type="GO" id="GO:0071161">
    <property type="term" value="F:cyanophycin synthetase activity (L-arginine-adding)"/>
    <property type="evidence" value="ECO:0007669"/>
    <property type="project" value="UniProtKB-EC"/>
</dbReference>
<dbReference type="EMBL" id="OX336137">
    <property type="protein sequence ID" value="CAI2719353.1"/>
    <property type="molecule type" value="Genomic_DNA"/>
</dbReference>
<evidence type="ECO:0000313" key="4">
    <source>
        <dbReference type="EMBL" id="CAI2719353.1"/>
    </source>
</evidence>
<dbReference type="InterPro" id="IPR017534">
    <property type="entry name" value="GNAT-acetyltransferase"/>
</dbReference>
<dbReference type="InterPro" id="IPR011761">
    <property type="entry name" value="ATP-grasp"/>
</dbReference>
<dbReference type="Gene3D" id="3.40.630.30">
    <property type="match status" value="1"/>
</dbReference>
<accession>A0ABN8W5I4</accession>
<dbReference type="InterPro" id="IPR000182">
    <property type="entry name" value="GNAT_dom"/>
</dbReference>
<dbReference type="PANTHER" id="PTHR21621:SF0">
    <property type="entry name" value="BETA-CITRYLGLUTAMATE SYNTHASE B-RELATED"/>
    <property type="match status" value="1"/>
</dbReference>
<feature type="domain" description="N-acetyltransferase" evidence="3">
    <location>
        <begin position="113"/>
        <end position="263"/>
    </location>
</feature>
<keyword evidence="1" id="KW-0067">ATP-binding</keyword>
<dbReference type="SUPFAM" id="SSF55729">
    <property type="entry name" value="Acyl-CoA N-acyltransferases (Nat)"/>
    <property type="match status" value="1"/>
</dbReference>
<evidence type="ECO:0000313" key="5">
    <source>
        <dbReference type="Proteomes" id="UP001157733"/>
    </source>
</evidence>
<dbReference type="PANTHER" id="PTHR21621">
    <property type="entry name" value="RIBOSOMAL PROTEIN S6 MODIFICATION PROTEIN"/>
    <property type="match status" value="1"/>
</dbReference>
<dbReference type="InterPro" id="IPR013815">
    <property type="entry name" value="ATP_grasp_subdomain_1"/>
</dbReference>
<dbReference type="Gene3D" id="3.30.1490.20">
    <property type="entry name" value="ATP-grasp fold, A domain"/>
    <property type="match status" value="1"/>
</dbReference>
<sequence length="590" mass="65786">MMMKTSEKSPRRFIPIREFRDVHKPAPESETQRNVTLDCGWGRLVFANTFSDSREMVQSICQERRGKRDIALYIHDPQVALSLAPQELFLDPSHTLRLWLSKYEESAISYRGYTVRPIQNRRDIQQANRIYKAHNMVQIPVGFAMKHKDAAHLVFRVVEDNRSGKILAMVQGVDHKQAFNDPEEGSSLWSLAVDPHAEHPGIGEALVRNVAEHFKQNGRRFMDLSVIHDNDQAMALYEKLGFEVARLFFIKKKNPINEKLFIGSLPESNLNPYARIIINEARRRGIGVSILDEKAGYFSLTFGGRTIICRESLSELTSAIAMTLCANKAVTRRFLQRQGLPTPEQMEAGGAKPNRAFLKQHTDIVVKPADGEQGTGITIKPKNSKELDAAVEKAQQVSDRVLLEEFVEGIDLRIIVINFEVVAAAVRHPAQIIGDGRSTAKQLTIKQSRRRSTATGGEARIPLDAETEQCIHDAGYTFDSVPESGVVIPVRKTANLHTGGTIVDVTADLNPKLGEAAVQAAKAIHIPIVGFDFIVPTVNGDKFKIIEANERPGLANHEPQPTAERFIDLLFPQTHIDTHGHGQITQPPIS</sequence>
<evidence type="ECO:0000256" key="1">
    <source>
        <dbReference type="PROSITE-ProRule" id="PRU00409"/>
    </source>
</evidence>
<dbReference type="GO" id="GO:0071160">
    <property type="term" value="F:cyanophycin synthetase activity (L-aspartate-adding)"/>
    <property type="evidence" value="ECO:0007669"/>
    <property type="project" value="UniProtKB-EC"/>
</dbReference>
<dbReference type="Pfam" id="PF00583">
    <property type="entry name" value="Acetyltransf_1"/>
    <property type="match status" value="1"/>
</dbReference>
<dbReference type="InterPro" id="IPR003806">
    <property type="entry name" value="ATP-grasp_PylC-type"/>
</dbReference>
<dbReference type="Pfam" id="PF02655">
    <property type="entry name" value="ATP-grasp_3"/>
    <property type="match status" value="1"/>
</dbReference>
<dbReference type="NCBIfam" id="TIGR03103">
    <property type="entry name" value="trio_acet_GNAT"/>
    <property type="match status" value="1"/>
</dbReference>
<evidence type="ECO:0000259" key="2">
    <source>
        <dbReference type="PROSITE" id="PS50975"/>
    </source>
</evidence>
<dbReference type="PROSITE" id="PS50975">
    <property type="entry name" value="ATP_GRASP"/>
    <property type="match status" value="1"/>
</dbReference>
<evidence type="ECO:0000259" key="3">
    <source>
        <dbReference type="PROSITE" id="PS51186"/>
    </source>
</evidence>
<proteinExistence type="predicted"/>
<reference evidence="4 5" key="1">
    <citation type="submission" date="2022-09" db="EMBL/GenBank/DDBJ databases">
        <authorList>
            <person name="Kop L."/>
        </authorList>
    </citation>
    <scope>NUCLEOTIDE SEQUENCE [LARGE SCALE GENOMIC DNA]</scope>
    <source>
        <strain evidence="4 5">347</strain>
    </source>
</reference>
<feature type="domain" description="ATP-grasp" evidence="2">
    <location>
        <begin position="332"/>
        <end position="575"/>
    </location>
</feature>
<dbReference type="InterPro" id="IPR016181">
    <property type="entry name" value="Acyl_CoA_acyltransferase"/>
</dbReference>
<dbReference type="Proteomes" id="UP001157733">
    <property type="component" value="Chromosome"/>
</dbReference>
<gene>
    <name evidence="4" type="ORF">NSPWAT_2497</name>
</gene>
<keyword evidence="1" id="KW-0547">Nucleotide-binding</keyword>
<dbReference type="Gene3D" id="3.30.470.20">
    <property type="entry name" value="ATP-grasp fold, B domain"/>
    <property type="match status" value="2"/>
</dbReference>
<dbReference type="EC" id="6.3.2.30" evidence="4"/>
<dbReference type="PROSITE" id="PS51186">
    <property type="entry name" value="GNAT"/>
    <property type="match status" value="1"/>
</dbReference>
<organism evidence="4 5">
    <name type="scientific">Nitrospina watsonii</name>
    <dbReference type="NCBI Taxonomy" id="1323948"/>
    <lineage>
        <taxon>Bacteria</taxon>
        <taxon>Pseudomonadati</taxon>
        <taxon>Nitrospinota/Tectimicrobiota group</taxon>
        <taxon>Nitrospinota</taxon>
        <taxon>Nitrospinia</taxon>
        <taxon>Nitrospinales</taxon>
        <taxon>Nitrospinaceae</taxon>
        <taxon>Nitrospina</taxon>
    </lineage>
</organism>
<dbReference type="CDD" id="cd04301">
    <property type="entry name" value="NAT_SF"/>
    <property type="match status" value="1"/>
</dbReference>
<name>A0ABN8W5I4_9BACT</name>